<name>A0A2A7AP83_9FIRM</name>
<evidence type="ECO:0000313" key="3">
    <source>
        <dbReference type="EMBL" id="PDX80838.1"/>
    </source>
</evidence>
<feature type="transmembrane region" description="Helical" evidence="2">
    <location>
        <begin position="139"/>
        <end position="162"/>
    </location>
</feature>
<feature type="transmembrane region" description="Helical" evidence="2">
    <location>
        <begin position="30"/>
        <end position="52"/>
    </location>
</feature>
<dbReference type="Proteomes" id="UP000220005">
    <property type="component" value="Unassembled WGS sequence"/>
</dbReference>
<feature type="transmembrane region" description="Helical" evidence="2">
    <location>
        <begin position="105"/>
        <end position="127"/>
    </location>
</feature>
<keyword evidence="2" id="KW-0472">Membrane</keyword>
<dbReference type="EMBL" id="NMTY01000024">
    <property type="protein sequence ID" value="PDX80838.1"/>
    <property type="molecule type" value="Genomic_DNA"/>
</dbReference>
<comment type="caution">
    <text evidence="3">The sequence shown here is derived from an EMBL/GenBank/DDBJ whole genome shotgun (WGS) entry which is preliminary data.</text>
</comment>
<organism evidence="3 4">
    <name type="scientific">Faecalibacterium prausnitzii</name>
    <dbReference type="NCBI Taxonomy" id="853"/>
    <lineage>
        <taxon>Bacteria</taxon>
        <taxon>Bacillati</taxon>
        <taxon>Bacillota</taxon>
        <taxon>Clostridia</taxon>
        <taxon>Eubacteriales</taxon>
        <taxon>Oscillospiraceae</taxon>
        <taxon>Faecalibacterium</taxon>
    </lineage>
</organism>
<dbReference type="RefSeq" id="WP_097839770.1">
    <property type="nucleotide sequence ID" value="NZ_NMTY01000024.1"/>
</dbReference>
<proteinExistence type="predicted"/>
<sequence length="300" mass="32531">MYTGNEKNPVQQIEIIKKNSRQKSSLLDTLIHHALLPMTILFMAIDALTIAYYAQNIFDERVELAWAVSGVLALVLDVSPALAGSLLANHSDLLKSDKRPNKRRICLLMAAAAGAYLVFLVFCIVTAKMNIADVDGDATLYFIGQIARALVPLVTSAAAFGLGWECNHHDRLAVLEAERLELLDLQAETANAIRHKEFAMANFNADEADYRLACVKLQSLACAAKSAQLAVKIILTNELGSAEAAKALLTRAGLEDPFACDEAKIREMLIPPQADAVPAQPALHLEETAEEAPQEEALAS</sequence>
<evidence type="ECO:0000256" key="2">
    <source>
        <dbReference type="SAM" id="Phobius"/>
    </source>
</evidence>
<reference evidence="3 4" key="1">
    <citation type="journal article" date="2017" name="Front. Microbiol.">
        <title>New Insights into the Diversity of the Genus Faecalibacterium.</title>
        <authorList>
            <person name="Benevides L."/>
            <person name="Burman S."/>
            <person name="Martin R."/>
            <person name="Robert V."/>
            <person name="Thomas M."/>
            <person name="Miquel S."/>
            <person name="Chain F."/>
            <person name="Sokol H."/>
            <person name="Bermudez-Humaran L.G."/>
            <person name="Morrison M."/>
            <person name="Langella P."/>
            <person name="Azevedo V.A."/>
            <person name="Chatel J.M."/>
            <person name="Soares S."/>
        </authorList>
    </citation>
    <scope>NUCLEOTIDE SEQUENCE [LARGE SCALE GENOMIC DNA]</scope>
    <source>
        <strain evidence="3 4">CNCM I 4575</strain>
    </source>
</reference>
<keyword evidence="2" id="KW-1133">Transmembrane helix</keyword>
<dbReference type="AlphaFoldDB" id="A0A2A7AP83"/>
<protein>
    <submittedName>
        <fullName evidence="3">Uncharacterized protein</fullName>
    </submittedName>
</protein>
<evidence type="ECO:0000313" key="4">
    <source>
        <dbReference type="Proteomes" id="UP000220005"/>
    </source>
</evidence>
<gene>
    <name evidence="3" type="ORF">CGS58_10065</name>
</gene>
<accession>A0A2A7AP83</accession>
<evidence type="ECO:0000256" key="1">
    <source>
        <dbReference type="SAM" id="MobiDB-lite"/>
    </source>
</evidence>
<keyword evidence="2" id="KW-0812">Transmembrane</keyword>
<feature type="region of interest" description="Disordered" evidence="1">
    <location>
        <begin position="276"/>
        <end position="300"/>
    </location>
</feature>
<feature type="transmembrane region" description="Helical" evidence="2">
    <location>
        <begin position="64"/>
        <end position="84"/>
    </location>
</feature>